<name>A0A1L5F773_CLOKL</name>
<keyword evidence="1" id="KW-1133">Transmembrane helix</keyword>
<dbReference type="RefSeq" id="WP_073538520.1">
    <property type="nucleotide sequence ID" value="NZ_CP018335.1"/>
</dbReference>
<feature type="transmembrane region" description="Helical" evidence="1">
    <location>
        <begin position="63"/>
        <end position="88"/>
    </location>
</feature>
<feature type="transmembrane region" description="Helical" evidence="1">
    <location>
        <begin position="147"/>
        <end position="175"/>
    </location>
</feature>
<evidence type="ECO:0000259" key="2">
    <source>
        <dbReference type="Pfam" id="PF02517"/>
    </source>
</evidence>
<feature type="transmembrane region" description="Helical" evidence="1">
    <location>
        <begin position="108"/>
        <end position="127"/>
    </location>
</feature>
<keyword evidence="1" id="KW-0812">Transmembrane</keyword>
<proteinExistence type="predicted"/>
<dbReference type="AlphaFoldDB" id="A0A1L5F773"/>
<dbReference type="GO" id="GO:0006508">
    <property type="term" value="P:proteolysis"/>
    <property type="evidence" value="ECO:0007669"/>
    <property type="project" value="UniProtKB-KW"/>
</dbReference>
<organism evidence="3 4">
    <name type="scientific">Clostridium kluyveri</name>
    <dbReference type="NCBI Taxonomy" id="1534"/>
    <lineage>
        <taxon>Bacteria</taxon>
        <taxon>Bacillati</taxon>
        <taxon>Bacillota</taxon>
        <taxon>Clostridia</taxon>
        <taxon>Eubacteriales</taxon>
        <taxon>Clostridiaceae</taxon>
        <taxon>Clostridium</taxon>
    </lineage>
</organism>
<keyword evidence="3" id="KW-0378">Hydrolase</keyword>
<reference evidence="3 4" key="1">
    <citation type="submission" date="2016-12" db="EMBL/GenBank/DDBJ databases">
        <title>Complete genome sequence of Clostridium kluyveri JZZ isolated from the pit mud of a Chinese flavor liquor-making factory.</title>
        <authorList>
            <person name="Wang Y."/>
        </authorList>
    </citation>
    <scope>NUCLEOTIDE SEQUENCE [LARGE SCALE GENOMIC DNA]</scope>
    <source>
        <strain evidence="3 4">JZZ</strain>
    </source>
</reference>
<feature type="transmembrane region" description="Helical" evidence="1">
    <location>
        <begin position="7"/>
        <end position="26"/>
    </location>
</feature>
<keyword evidence="1" id="KW-0472">Membrane</keyword>
<dbReference type="GO" id="GO:0080120">
    <property type="term" value="P:CAAX-box protein maturation"/>
    <property type="evidence" value="ECO:0007669"/>
    <property type="project" value="UniProtKB-ARBA"/>
</dbReference>
<evidence type="ECO:0000256" key="1">
    <source>
        <dbReference type="SAM" id="Phobius"/>
    </source>
</evidence>
<gene>
    <name evidence="3" type="ORF">BS101_08985</name>
</gene>
<keyword evidence="3" id="KW-0645">Protease</keyword>
<feature type="transmembrane region" description="Helical" evidence="1">
    <location>
        <begin position="187"/>
        <end position="205"/>
    </location>
</feature>
<dbReference type="InterPro" id="IPR003675">
    <property type="entry name" value="Rce1/LyrA-like_dom"/>
</dbReference>
<feature type="domain" description="CAAX prenyl protease 2/Lysostaphin resistance protein A-like" evidence="2">
    <location>
        <begin position="107"/>
        <end position="197"/>
    </location>
</feature>
<dbReference type="PANTHER" id="PTHR36435:SF1">
    <property type="entry name" value="CAAX AMINO TERMINAL PROTEASE FAMILY PROTEIN"/>
    <property type="match status" value="1"/>
</dbReference>
<dbReference type="Proteomes" id="UP000184604">
    <property type="component" value="Chromosome"/>
</dbReference>
<evidence type="ECO:0000313" key="4">
    <source>
        <dbReference type="Proteomes" id="UP000184604"/>
    </source>
</evidence>
<dbReference type="Pfam" id="PF02517">
    <property type="entry name" value="Rce1-like"/>
    <property type="match status" value="1"/>
</dbReference>
<evidence type="ECO:0000313" key="3">
    <source>
        <dbReference type="EMBL" id="APM38876.1"/>
    </source>
</evidence>
<feature type="transmembrane region" description="Helical" evidence="1">
    <location>
        <begin position="32"/>
        <end position="51"/>
    </location>
</feature>
<dbReference type="EMBL" id="CP018335">
    <property type="protein sequence ID" value="APM38876.1"/>
    <property type="molecule type" value="Genomic_DNA"/>
</dbReference>
<dbReference type="OrthoDB" id="1903300at2"/>
<dbReference type="InterPro" id="IPR052710">
    <property type="entry name" value="CAAX_protease"/>
</dbReference>
<dbReference type="PANTHER" id="PTHR36435">
    <property type="entry name" value="SLR1288 PROTEIN"/>
    <property type="match status" value="1"/>
</dbReference>
<accession>A0A1L5F773</accession>
<sequence length="206" mass="23606">MERNNTKYLFITILIAAILWYVMFVIKPINFWLEMSLSIIFLVSISYIIDTKIIRIDKITSKNIVMGILSAVCLYMVFYIGNIISAYILPFKNAQISSIYSIKTQGNLLWISLLLIFIIGPCEEIYWRGFIQNTLSKKLGENKGYILTALLYAGVHIITGNIMLVIAALVCGIYWGWMYKKQKSLSSVIISHAIWDLTIFVLLPIM</sequence>
<dbReference type="GO" id="GO:0004175">
    <property type="term" value="F:endopeptidase activity"/>
    <property type="evidence" value="ECO:0007669"/>
    <property type="project" value="UniProtKB-ARBA"/>
</dbReference>
<protein>
    <submittedName>
        <fullName evidence="3">CAAX protease family protein</fullName>
    </submittedName>
</protein>